<proteinExistence type="predicted"/>
<reference evidence="1 2" key="1">
    <citation type="submission" date="2024-11" db="EMBL/GenBank/DDBJ databases">
        <title>A near-complete genome assembly of Cinchona calisaya.</title>
        <authorList>
            <person name="Lian D.C."/>
            <person name="Zhao X.W."/>
            <person name="Wei L."/>
        </authorList>
    </citation>
    <scope>NUCLEOTIDE SEQUENCE [LARGE SCALE GENOMIC DNA]</scope>
    <source>
        <tissue evidence="1">Nenye</tissue>
    </source>
</reference>
<protein>
    <submittedName>
        <fullName evidence="1">Uncharacterized protein</fullName>
    </submittedName>
</protein>
<accession>A0ABD2Z405</accession>
<sequence length="135" mass="14854">MAYNCYHHGPITPPVVQHQAYQANASSGALNLNMQDALLAQQSMFMNVINNMEKAMENLGKPSSVNAMTSFPTQPSMTCDFCGGGHANGNCQMPYGTNEQINYVANQSSFPRNQFGAYGEQLQSFLEESPKFLME</sequence>
<gene>
    <name evidence="1" type="ORF">ACH5RR_026268</name>
</gene>
<dbReference type="EMBL" id="JBJUIK010000011">
    <property type="protein sequence ID" value="KAL3513551.1"/>
    <property type="molecule type" value="Genomic_DNA"/>
</dbReference>
<comment type="caution">
    <text evidence="1">The sequence shown here is derived from an EMBL/GenBank/DDBJ whole genome shotgun (WGS) entry which is preliminary data.</text>
</comment>
<evidence type="ECO:0000313" key="1">
    <source>
        <dbReference type="EMBL" id="KAL3513551.1"/>
    </source>
</evidence>
<dbReference type="AlphaFoldDB" id="A0ABD2Z405"/>
<dbReference type="Proteomes" id="UP001630127">
    <property type="component" value="Unassembled WGS sequence"/>
</dbReference>
<organism evidence="1 2">
    <name type="scientific">Cinchona calisaya</name>
    <dbReference type="NCBI Taxonomy" id="153742"/>
    <lineage>
        <taxon>Eukaryota</taxon>
        <taxon>Viridiplantae</taxon>
        <taxon>Streptophyta</taxon>
        <taxon>Embryophyta</taxon>
        <taxon>Tracheophyta</taxon>
        <taxon>Spermatophyta</taxon>
        <taxon>Magnoliopsida</taxon>
        <taxon>eudicotyledons</taxon>
        <taxon>Gunneridae</taxon>
        <taxon>Pentapetalae</taxon>
        <taxon>asterids</taxon>
        <taxon>lamiids</taxon>
        <taxon>Gentianales</taxon>
        <taxon>Rubiaceae</taxon>
        <taxon>Cinchonoideae</taxon>
        <taxon>Cinchoneae</taxon>
        <taxon>Cinchona</taxon>
    </lineage>
</organism>
<evidence type="ECO:0000313" key="2">
    <source>
        <dbReference type="Proteomes" id="UP001630127"/>
    </source>
</evidence>
<keyword evidence="2" id="KW-1185">Reference proteome</keyword>
<name>A0ABD2Z405_9GENT</name>